<geneLocation type="plasmid" evidence="2 3">
    <name>pIII</name>
</geneLocation>
<dbReference type="AlphaFoldDB" id="A0A5Q4YV46"/>
<organism evidence="2 3">
    <name type="scientific">Paraburkholderia dioscoreae</name>
    <dbReference type="NCBI Taxonomy" id="2604047"/>
    <lineage>
        <taxon>Bacteria</taxon>
        <taxon>Pseudomonadati</taxon>
        <taxon>Pseudomonadota</taxon>
        <taxon>Betaproteobacteria</taxon>
        <taxon>Burkholderiales</taxon>
        <taxon>Burkholderiaceae</taxon>
        <taxon>Paraburkholderia</taxon>
    </lineage>
</organism>
<dbReference type="EMBL" id="LR699557">
    <property type="protein sequence ID" value="VVD31285.1"/>
    <property type="molecule type" value="Genomic_DNA"/>
</dbReference>
<reference evidence="2 3" key="1">
    <citation type="submission" date="2019-08" db="EMBL/GenBank/DDBJ databases">
        <authorList>
            <person name="Herpell B J."/>
        </authorList>
    </citation>
    <scope>NUCLEOTIDE SEQUENCE [LARGE SCALE GENOMIC DNA]</scope>
    <source>
        <strain evidence="3">Msb3</strain>
        <plasmid evidence="2 3">pIII</plasmid>
    </source>
</reference>
<keyword evidence="3" id="KW-1185">Reference proteome</keyword>
<evidence type="ECO:0000313" key="3">
    <source>
        <dbReference type="Proteomes" id="UP000325811"/>
    </source>
</evidence>
<protein>
    <submittedName>
        <fullName evidence="2">Uncharacterized protein</fullName>
    </submittedName>
</protein>
<accession>A0A5Q4YV46</accession>
<feature type="region of interest" description="Disordered" evidence="1">
    <location>
        <begin position="1"/>
        <end position="41"/>
    </location>
</feature>
<evidence type="ECO:0000313" key="2">
    <source>
        <dbReference type="EMBL" id="VVD31285.1"/>
    </source>
</evidence>
<proteinExistence type="predicted"/>
<dbReference type="KEGG" id="pdio:PDMSB3_0062.4"/>
<evidence type="ECO:0000256" key="1">
    <source>
        <dbReference type="SAM" id="MobiDB-lite"/>
    </source>
</evidence>
<name>A0A5Q4YV46_9BURK</name>
<keyword evidence="2" id="KW-0614">Plasmid</keyword>
<sequence>MRKAVDKPSLRVRAGALPTQRRPGEFTGPISLNSTDRTGSV</sequence>
<feature type="compositionally biased region" description="Polar residues" evidence="1">
    <location>
        <begin position="30"/>
        <end position="41"/>
    </location>
</feature>
<dbReference type="Proteomes" id="UP000325811">
    <property type="component" value="Plasmid pIII"/>
</dbReference>
<gene>
    <name evidence="2" type="ORF">PDMSB3_0062</name>
</gene>